<feature type="compositionally biased region" description="Low complexity" evidence="5">
    <location>
        <begin position="16"/>
        <end position="28"/>
    </location>
</feature>
<dbReference type="PANTHER" id="PTHR11462">
    <property type="entry name" value="JUN TRANSCRIPTION FACTOR-RELATED"/>
    <property type="match status" value="1"/>
</dbReference>
<feature type="coiled-coil region" evidence="4">
    <location>
        <begin position="179"/>
        <end position="206"/>
    </location>
</feature>
<feature type="region of interest" description="Disordered" evidence="5">
    <location>
        <begin position="1"/>
        <end position="32"/>
    </location>
</feature>
<dbReference type="GO" id="GO:1903833">
    <property type="term" value="P:positive regulation of cellular response to amino acid starvation"/>
    <property type="evidence" value="ECO:0007669"/>
    <property type="project" value="TreeGrafter"/>
</dbReference>
<proteinExistence type="predicted"/>
<dbReference type="PANTHER" id="PTHR11462:SF35">
    <property type="entry name" value="TRANSCRIPTION FACTOR JRA"/>
    <property type="match status" value="1"/>
</dbReference>
<feature type="compositionally biased region" description="Basic residues" evidence="5">
    <location>
        <begin position="159"/>
        <end position="177"/>
    </location>
</feature>
<dbReference type="InterPro" id="IPR004827">
    <property type="entry name" value="bZIP"/>
</dbReference>
<dbReference type="SMART" id="SM00338">
    <property type="entry name" value="BRLZ"/>
    <property type="match status" value="1"/>
</dbReference>
<dbReference type="PROSITE" id="PS50217">
    <property type="entry name" value="BZIP"/>
    <property type="match status" value="1"/>
</dbReference>
<comment type="caution">
    <text evidence="7">The sequence shown here is derived from an EMBL/GenBank/DDBJ whole genome shotgun (WGS) entry which is preliminary data.</text>
</comment>
<gene>
    <name evidence="7" type="ORF">BN980_GECA32s00549g</name>
</gene>
<feature type="domain" description="BZIP" evidence="6">
    <location>
        <begin position="154"/>
        <end position="205"/>
    </location>
</feature>
<keyword evidence="4" id="KW-0175">Coiled coil</keyword>
<evidence type="ECO:0000313" key="8">
    <source>
        <dbReference type="Proteomes" id="UP000242525"/>
    </source>
</evidence>
<dbReference type="Proteomes" id="UP000242525">
    <property type="component" value="Unassembled WGS sequence"/>
</dbReference>
<feature type="region of interest" description="Disordered" evidence="5">
    <location>
        <begin position="142"/>
        <end position="178"/>
    </location>
</feature>
<keyword evidence="1" id="KW-0805">Transcription regulation</keyword>
<sequence length="213" mass="23589">MMSDMLASDSSEAANTSPSSFTSSSLSTPVVDKINGTDPDIKFVLDDVTLDSLLAEPMYDDKDVSDTSKWDPLFLSQSPSAPVVPLEAKLVREKRTAVVFDEENGDDAEAQLPSKKQKQEEAQESFESLAESTNLRISDGTFSDLPPIVVKDPSDPKALRRARNTAAARRSRCKKREKMSELEARVAELERANIQLSIENQILRNMKSMPPRN</sequence>
<evidence type="ECO:0000256" key="4">
    <source>
        <dbReference type="SAM" id="Coils"/>
    </source>
</evidence>
<evidence type="ECO:0000256" key="1">
    <source>
        <dbReference type="ARBA" id="ARBA00023015"/>
    </source>
</evidence>
<dbReference type="GO" id="GO:0005667">
    <property type="term" value="C:transcription regulator complex"/>
    <property type="evidence" value="ECO:0007669"/>
    <property type="project" value="TreeGrafter"/>
</dbReference>
<dbReference type="PROSITE" id="PS00036">
    <property type="entry name" value="BZIP_BASIC"/>
    <property type="match status" value="1"/>
</dbReference>
<evidence type="ECO:0000256" key="5">
    <source>
        <dbReference type="SAM" id="MobiDB-lite"/>
    </source>
</evidence>
<evidence type="ECO:0000256" key="3">
    <source>
        <dbReference type="ARBA" id="ARBA00023163"/>
    </source>
</evidence>
<dbReference type="GO" id="GO:0001080">
    <property type="term" value="P:nitrogen catabolite activation of transcription from RNA polymerase II promoter"/>
    <property type="evidence" value="ECO:0007669"/>
    <property type="project" value="TreeGrafter"/>
</dbReference>
<dbReference type="SUPFAM" id="SSF57959">
    <property type="entry name" value="Leucine zipper domain"/>
    <property type="match status" value="1"/>
</dbReference>
<dbReference type="Gene3D" id="3.30.160.60">
    <property type="entry name" value="Classic Zinc Finger"/>
    <property type="match status" value="1"/>
</dbReference>
<dbReference type="GO" id="GO:0000978">
    <property type="term" value="F:RNA polymerase II cis-regulatory region sequence-specific DNA binding"/>
    <property type="evidence" value="ECO:0007669"/>
    <property type="project" value="TreeGrafter"/>
</dbReference>
<evidence type="ECO:0000256" key="2">
    <source>
        <dbReference type="ARBA" id="ARBA00023125"/>
    </source>
</evidence>
<organism evidence="7 8">
    <name type="scientific">Geotrichum candidum</name>
    <name type="common">Oospora lactis</name>
    <name type="synonym">Dipodascus geotrichum</name>
    <dbReference type="NCBI Taxonomy" id="1173061"/>
    <lineage>
        <taxon>Eukaryota</taxon>
        <taxon>Fungi</taxon>
        <taxon>Dikarya</taxon>
        <taxon>Ascomycota</taxon>
        <taxon>Saccharomycotina</taxon>
        <taxon>Dipodascomycetes</taxon>
        <taxon>Dipodascales</taxon>
        <taxon>Dipodascaceae</taxon>
        <taxon>Geotrichum</taxon>
    </lineage>
</organism>
<feature type="region of interest" description="Disordered" evidence="5">
    <location>
        <begin position="99"/>
        <end position="130"/>
    </location>
</feature>
<dbReference type="Pfam" id="PF07716">
    <property type="entry name" value="bZIP_2"/>
    <property type="match status" value="1"/>
</dbReference>
<feature type="compositionally biased region" description="Acidic residues" evidence="5">
    <location>
        <begin position="100"/>
        <end position="109"/>
    </location>
</feature>
<dbReference type="GO" id="GO:0000981">
    <property type="term" value="F:DNA-binding transcription factor activity, RNA polymerase II-specific"/>
    <property type="evidence" value="ECO:0007669"/>
    <property type="project" value="TreeGrafter"/>
</dbReference>
<dbReference type="AlphaFoldDB" id="A0A0J9XLF7"/>
<keyword evidence="2" id="KW-0238">DNA-binding</keyword>
<accession>A0A0J9XLF7</accession>
<keyword evidence="8" id="KW-1185">Reference proteome</keyword>
<reference evidence="7" key="1">
    <citation type="submission" date="2014-03" db="EMBL/GenBank/DDBJ databases">
        <authorList>
            <person name="Casaregola S."/>
        </authorList>
    </citation>
    <scope>NUCLEOTIDE SEQUENCE [LARGE SCALE GENOMIC DNA]</scope>
    <source>
        <strain evidence="7">CLIB 918</strain>
    </source>
</reference>
<name>A0A0J9XLF7_GEOCN</name>
<dbReference type="EMBL" id="CCBN010000028">
    <property type="protein sequence ID" value="CDO57975.1"/>
    <property type="molecule type" value="Genomic_DNA"/>
</dbReference>
<evidence type="ECO:0000313" key="7">
    <source>
        <dbReference type="EMBL" id="CDO57975.1"/>
    </source>
</evidence>
<keyword evidence="3" id="KW-0804">Transcription</keyword>
<dbReference type="InterPro" id="IPR046347">
    <property type="entry name" value="bZIP_sf"/>
</dbReference>
<protein>
    <recommendedName>
        <fullName evidence="6">BZIP domain-containing protein</fullName>
    </recommendedName>
</protein>
<dbReference type="InterPro" id="IPR050946">
    <property type="entry name" value="AP-1_TF_bZIP"/>
</dbReference>
<evidence type="ECO:0000259" key="6">
    <source>
        <dbReference type="PROSITE" id="PS50217"/>
    </source>
</evidence>